<keyword evidence="3" id="KW-1185">Reference proteome</keyword>
<protein>
    <submittedName>
        <fullName evidence="2">Eukaryotic translation initiation factor-like</fullName>
    </submittedName>
</protein>
<dbReference type="Proteomes" id="UP001604277">
    <property type="component" value="Unassembled WGS sequence"/>
</dbReference>
<dbReference type="AlphaFoldDB" id="A0ABD1WBY1"/>
<accession>A0ABD1WBY1</accession>
<evidence type="ECO:0000313" key="3">
    <source>
        <dbReference type="Proteomes" id="UP001604277"/>
    </source>
</evidence>
<dbReference type="EMBL" id="JBFOLJ010000004">
    <property type="protein sequence ID" value="KAL2547082.1"/>
    <property type="molecule type" value="Genomic_DNA"/>
</dbReference>
<comment type="caution">
    <text evidence="2">The sequence shown here is derived from an EMBL/GenBank/DDBJ whole genome shotgun (WGS) entry which is preliminary data.</text>
</comment>
<feature type="region of interest" description="Disordered" evidence="1">
    <location>
        <begin position="1"/>
        <end position="74"/>
    </location>
</feature>
<proteinExistence type="predicted"/>
<evidence type="ECO:0000313" key="2">
    <source>
        <dbReference type="EMBL" id="KAL2547082.1"/>
    </source>
</evidence>
<sequence length="115" mass="11921">MPRGDGSTAQPAGRVQPTPFGKSPPLNQRFLPQGSGGFMSGRASALLQGSGVPPPSHPANYGGVGTEPGSQAPAPFRNCTADSCQFLLLDMNVLADLGTRACRAILKIAWEAPQF</sequence>
<evidence type="ECO:0000256" key="1">
    <source>
        <dbReference type="SAM" id="MobiDB-lite"/>
    </source>
</evidence>
<organism evidence="2 3">
    <name type="scientific">Forsythia ovata</name>
    <dbReference type="NCBI Taxonomy" id="205694"/>
    <lineage>
        <taxon>Eukaryota</taxon>
        <taxon>Viridiplantae</taxon>
        <taxon>Streptophyta</taxon>
        <taxon>Embryophyta</taxon>
        <taxon>Tracheophyta</taxon>
        <taxon>Spermatophyta</taxon>
        <taxon>Magnoliopsida</taxon>
        <taxon>eudicotyledons</taxon>
        <taxon>Gunneridae</taxon>
        <taxon>Pentapetalae</taxon>
        <taxon>asterids</taxon>
        <taxon>lamiids</taxon>
        <taxon>Lamiales</taxon>
        <taxon>Oleaceae</taxon>
        <taxon>Forsythieae</taxon>
        <taxon>Forsythia</taxon>
    </lineage>
</organism>
<gene>
    <name evidence="2" type="ORF">Fot_16315</name>
</gene>
<name>A0ABD1WBY1_9LAMI</name>
<reference evidence="3" key="1">
    <citation type="submission" date="2024-07" db="EMBL/GenBank/DDBJ databases">
        <title>Two chromosome-level genome assemblies of Korean endemic species Abeliophyllum distichum and Forsythia ovata (Oleaceae).</title>
        <authorList>
            <person name="Jang H."/>
        </authorList>
    </citation>
    <scope>NUCLEOTIDE SEQUENCE [LARGE SCALE GENOMIC DNA]</scope>
</reference>